<reference evidence="2" key="1">
    <citation type="submission" date="2023-03" db="EMBL/GenBank/DDBJ databases">
        <title>Massive genome expansion in bonnet fungi (Mycena s.s.) driven by repeated elements and novel gene families across ecological guilds.</title>
        <authorList>
            <consortium name="Lawrence Berkeley National Laboratory"/>
            <person name="Harder C.B."/>
            <person name="Miyauchi S."/>
            <person name="Viragh M."/>
            <person name="Kuo A."/>
            <person name="Thoen E."/>
            <person name="Andreopoulos B."/>
            <person name="Lu D."/>
            <person name="Skrede I."/>
            <person name="Drula E."/>
            <person name="Henrissat B."/>
            <person name="Morin E."/>
            <person name="Kohler A."/>
            <person name="Barry K."/>
            <person name="LaButti K."/>
            <person name="Morin E."/>
            <person name="Salamov A."/>
            <person name="Lipzen A."/>
            <person name="Mereny Z."/>
            <person name="Hegedus B."/>
            <person name="Baldrian P."/>
            <person name="Stursova M."/>
            <person name="Weitz H."/>
            <person name="Taylor A."/>
            <person name="Grigoriev I.V."/>
            <person name="Nagy L.G."/>
            <person name="Martin F."/>
            <person name="Kauserud H."/>
        </authorList>
    </citation>
    <scope>NUCLEOTIDE SEQUENCE</scope>
    <source>
        <strain evidence="2">9284</strain>
    </source>
</reference>
<dbReference type="AlphaFoldDB" id="A0AAD7C5B1"/>
<organism evidence="2 3">
    <name type="scientific">Roridomyces roridus</name>
    <dbReference type="NCBI Taxonomy" id="1738132"/>
    <lineage>
        <taxon>Eukaryota</taxon>
        <taxon>Fungi</taxon>
        <taxon>Dikarya</taxon>
        <taxon>Basidiomycota</taxon>
        <taxon>Agaricomycotina</taxon>
        <taxon>Agaricomycetes</taxon>
        <taxon>Agaricomycetidae</taxon>
        <taxon>Agaricales</taxon>
        <taxon>Marasmiineae</taxon>
        <taxon>Mycenaceae</taxon>
        <taxon>Roridomyces</taxon>
    </lineage>
</organism>
<evidence type="ECO:0000313" key="3">
    <source>
        <dbReference type="Proteomes" id="UP001221142"/>
    </source>
</evidence>
<comment type="caution">
    <text evidence="2">The sequence shown here is derived from an EMBL/GenBank/DDBJ whole genome shotgun (WGS) entry which is preliminary data.</text>
</comment>
<dbReference type="EMBL" id="JARKIF010000005">
    <property type="protein sequence ID" value="KAJ7639111.1"/>
    <property type="molecule type" value="Genomic_DNA"/>
</dbReference>
<evidence type="ECO:0008006" key="4">
    <source>
        <dbReference type="Google" id="ProtNLM"/>
    </source>
</evidence>
<keyword evidence="3" id="KW-1185">Reference proteome</keyword>
<feature type="compositionally biased region" description="Basic and acidic residues" evidence="1">
    <location>
        <begin position="128"/>
        <end position="140"/>
    </location>
</feature>
<evidence type="ECO:0000256" key="1">
    <source>
        <dbReference type="SAM" id="MobiDB-lite"/>
    </source>
</evidence>
<gene>
    <name evidence="2" type="ORF">FB45DRAFT_904747</name>
</gene>
<feature type="region of interest" description="Disordered" evidence="1">
    <location>
        <begin position="118"/>
        <end position="140"/>
    </location>
</feature>
<evidence type="ECO:0000313" key="2">
    <source>
        <dbReference type="EMBL" id="KAJ7639111.1"/>
    </source>
</evidence>
<sequence>MSTSKVVYKPKAHSTNAQTSNEFAVFVKTEEFNQWKADVKDAAARGEPAPEIDFTGAGFIQLKDPIYIVQNNQMGAASKQIVDTVFRTDESHSENDVKKEAIATILEKGKEQVVEEVGGAFGTTNASRGDRGATDGHGGR</sequence>
<name>A0AAD7C5B1_9AGAR</name>
<protein>
    <recommendedName>
        <fullName evidence="4">Ribosome maturation protein SDO1/SBDS N-terminal domain-containing protein</fullName>
    </recommendedName>
</protein>
<proteinExistence type="predicted"/>
<dbReference type="Proteomes" id="UP001221142">
    <property type="component" value="Unassembled WGS sequence"/>
</dbReference>
<accession>A0AAD7C5B1</accession>